<dbReference type="PANTHER" id="PTHR33055">
    <property type="entry name" value="TRANSPOSASE FOR INSERTION SEQUENCE ELEMENT IS1111A"/>
    <property type="match status" value="1"/>
</dbReference>
<reference evidence="2 3" key="1">
    <citation type="submission" date="2019-11" db="EMBL/GenBank/DDBJ databases">
        <title>Type strains purchased from KCTC, JCM and DSMZ.</title>
        <authorList>
            <person name="Lu H."/>
        </authorList>
    </citation>
    <scope>NUCLEOTIDE SEQUENCE [LARGE SCALE GENOMIC DNA]</scope>
    <source>
        <strain evidence="2 3">JCM 31587</strain>
    </source>
</reference>
<dbReference type="GO" id="GO:0006313">
    <property type="term" value="P:DNA transposition"/>
    <property type="evidence" value="ECO:0007669"/>
    <property type="project" value="InterPro"/>
</dbReference>
<dbReference type="AlphaFoldDB" id="A0A6L6QPG1"/>
<dbReference type="OrthoDB" id="8781747at2"/>
<evidence type="ECO:0000313" key="2">
    <source>
        <dbReference type="EMBL" id="MTW13403.1"/>
    </source>
</evidence>
<evidence type="ECO:0000259" key="1">
    <source>
        <dbReference type="Pfam" id="PF01548"/>
    </source>
</evidence>
<comment type="caution">
    <text evidence="2">The sequence shown here is derived from an EMBL/GenBank/DDBJ whole genome shotgun (WGS) entry which is preliminary data.</text>
</comment>
<dbReference type="GO" id="GO:0003677">
    <property type="term" value="F:DNA binding"/>
    <property type="evidence" value="ECO:0007669"/>
    <property type="project" value="InterPro"/>
</dbReference>
<sequence>MLLPTWVLIFRGRRGKVTPDRVEAIEPVGQIGGFAHLFIWNAGRYLRPSKLVSLHTRKVDEMNTPVVGIDVSKKKLDVALLAEGTKVVENSPNGFAEMESWLVKQKVRLPEIHVCLESTGVYSEPIALYWFDKGIKVSLVNPNCIKSFGASENIRNKNDQVDAALGCPLAGATPAKSME</sequence>
<dbReference type="GO" id="GO:0004803">
    <property type="term" value="F:transposase activity"/>
    <property type="evidence" value="ECO:0007669"/>
    <property type="project" value="InterPro"/>
</dbReference>
<dbReference type="Pfam" id="PF01548">
    <property type="entry name" value="DEDD_Tnp_IS110"/>
    <property type="match status" value="1"/>
</dbReference>
<gene>
    <name evidence="2" type="ORF">GM658_22605</name>
</gene>
<accession>A0A6L6QPG1</accession>
<protein>
    <submittedName>
        <fullName evidence="2">Transposase</fullName>
    </submittedName>
</protein>
<keyword evidence="3" id="KW-1185">Reference proteome</keyword>
<organism evidence="2 3">
    <name type="scientific">Massilia eburnea</name>
    <dbReference type="NCBI Taxonomy" id="1776165"/>
    <lineage>
        <taxon>Bacteria</taxon>
        <taxon>Pseudomonadati</taxon>
        <taxon>Pseudomonadota</taxon>
        <taxon>Betaproteobacteria</taxon>
        <taxon>Burkholderiales</taxon>
        <taxon>Oxalobacteraceae</taxon>
        <taxon>Telluria group</taxon>
        <taxon>Massilia</taxon>
    </lineage>
</organism>
<name>A0A6L6QPG1_9BURK</name>
<dbReference type="Proteomes" id="UP000472320">
    <property type="component" value="Unassembled WGS sequence"/>
</dbReference>
<dbReference type="InterPro" id="IPR047650">
    <property type="entry name" value="Transpos_IS110"/>
</dbReference>
<dbReference type="InterPro" id="IPR002525">
    <property type="entry name" value="Transp_IS110-like_N"/>
</dbReference>
<evidence type="ECO:0000313" key="3">
    <source>
        <dbReference type="Proteomes" id="UP000472320"/>
    </source>
</evidence>
<dbReference type="EMBL" id="WNKX01000021">
    <property type="protein sequence ID" value="MTW13403.1"/>
    <property type="molecule type" value="Genomic_DNA"/>
</dbReference>
<proteinExistence type="predicted"/>
<feature type="domain" description="Transposase IS110-like N-terminal" evidence="1">
    <location>
        <begin position="67"/>
        <end position="164"/>
    </location>
</feature>